<accession>W9WQK6</accession>
<dbReference type="STRING" id="1182544.W9WQK6"/>
<dbReference type="HOGENOM" id="CLU_1562739_0_0_1"/>
<dbReference type="VEuPathDB" id="FungiDB:A1O7_04817"/>
<sequence>MSENVLTMVWDIRGSKLLEEFVRGVWGGPGYTLQRLYLQRKYRNSTTTAHQLWTSDQLKSSDYSPNTQITDHFVVLDKTPTSVLIRCGDSPLNHPDSPRQSDGLFEMCASVNADEGFAEFRLKSIFFVGDQSWTGPGEKWENRGPMQGTMWFAHKLYTKLWMESALSRVKA</sequence>
<organism evidence="1 2">
    <name type="scientific">Cladophialophora yegresii CBS 114405</name>
    <dbReference type="NCBI Taxonomy" id="1182544"/>
    <lineage>
        <taxon>Eukaryota</taxon>
        <taxon>Fungi</taxon>
        <taxon>Dikarya</taxon>
        <taxon>Ascomycota</taxon>
        <taxon>Pezizomycotina</taxon>
        <taxon>Eurotiomycetes</taxon>
        <taxon>Chaetothyriomycetidae</taxon>
        <taxon>Chaetothyriales</taxon>
        <taxon>Herpotrichiellaceae</taxon>
        <taxon>Cladophialophora</taxon>
    </lineage>
</organism>
<dbReference type="OrthoDB" id="4436466at2759"/>
<reference evidence="1 2" key="1">
    <citation type="submission" date="2013-03" db="EMBL/GenBank/DDBJ databases">
        <title>The Genome Sequence of Cladophialophora yegresii CBS 114405.</title>
        <authorList>
            <consortium name="The Broad Institute Genomics Platform"/>
            <person name="Cuomo C."/>
            <person name="de Hoog S."/>
            <person name="Gorbushina A."/>
            <person name="Walker B."/>
            <person name="Young S.K."/>
            <person name="Zeng Q."/>
            <person name="Gargeya S."/>
            <person name="Fitzgerald M."/>
            <person name="Haas B."/>
            <person name="Abouelleil A."/>
            <person name="Allen A.W."/>
            <person name="Alvarado L."/>
            <person name="Arachchi H.M."/>
            <person name="Berlin A.M."/>
            <person name="Chapman S.B."/>
            <person name="Gainer-Dewar J."/>
            <person name="Goldberg J."/>
            <person name="Griggs A."/>
            <person name="Gujja S."/>
            <person name="Hansen M."/>
            <person name="Howarth C."/>
            <person name="Imamovic A."/>
            <person name="Ireland A."/>
            <person name="Larimer J."/>
            <person name="McCowan C."/>
            <person name="Murphy C."/>
            <person name="Pearson M."/>
            <person name="Poon T.W."/>
            <person name="Priest M."/>
            <person name="Roberts A."/>
            <person name="Saif S."/>
            <person name="Shea T."/>
            <person name="Sisk P."/>
            <person name="Sykes S."/>
            <person name="Wortman J."/>
            <person name="Nusbaum C."/>
            <person name="Birren B."/>
        </authorList>
    </citation>
    <scope>NUCLEOTIDE SEQUENCE [LARGE SCALE GENOMIC DNA]</scope>
    <source>
        <strain evidence="1 2">CBS 114405</strain>
    </source>
</reference>
<dbReference type="eggNOG" id="ENOG502S03T">
    <property type="taxonomic scope" value="Eukaryota"/>
</dbReference>
<dbReference type="GeneID" id="19179402"/>
<proteinExistence type="predicted"/>
<keyword evidence="2" id="KW-1185">Reference proteome</keyword>
<dbReference type="Proteomes" id="UP000019473">
    <property type="component" value="Unassembled WGS sequence"/>
</dbReference>
<name>W9WQK6_9EURO</name>
<protein>
    <submittedName>
        <fullName evidence="1">Uncharacterized protein</fullName>
    </submittedName>
</protein>
<gene>
    <name evidence="1" type="ORF">A1O7_04817</name>
</gene>
<evidence type="ECO:0000313" key="2">
    <source>
        <dbReference type="Proteomes" id="UP000019473"/>
    </source>
</evidence>
<dbReference type="AlphaFoldDB" id="W9WQK6"/>
<evidence type="ECO:0000313" key="1">
    <source>
        <dbReference type="EMBL" id="EXJ60664.1"/>
    </source>
</evidence>
<dbReference type="RefSeq" id="XP_007757017.1">
    <property type="nucleotide sequence ID" value="XM_007758827.1"/>
</dbReference>
<comment type="caution">
    <text evidence="1">The sequence shown here is derived from an EMBL/GenBank/DDBJ whole genome shotgun (WGS) entry which is preliminary data.</text>
</comment>
<dbReference type="EMBL" id="AMGW01000003">
    <property type="protein sequence ID" value="EXJ60664.1"/>
    <property type="molecule type" value="Genomic_DNA"/>
</dbReference>